<accession>E4XFM7</accession>
<reference evidence="1" key="1">
    <citation type="journal article" date="2010" name="Science">
        <title>Plasticity of animal genome architecture unmasked by rapid evolution of a pelagic tunicate.</title>
        <authorList>
            <person name="Denoeud F."/>
            <person name="Henriet S."/>
            <person name="Mungpakdee S."/>
            <person name="Aury J.M."/>
            <person name="Da Silva C."/>
            <person name="Brinkmann H."/>
            <person name="Mikhaleva J."/>
            <person name="Olsen L.C."/>
            <person name="Jubin C."/>
            <person name="Canestro C."/>
            <person name="Bouquet J.M."/>
            <person name="Danks G."/>
            <person name="Poulain J."/>
            <person name="Campsteijn C."/>
            <person name="Adamski M."/>
            <person name="Cross I."/>
            <person name="Yadetie F."/>
            <person name="Muffato M."/>
            <person name="Louis A."/>
            <person name="Butcher S."/>
            <person name="Tsagkogeorga G."/>
            <person name="Konrad A."/>
            <person name="Singh S."/>
            <person name="Jensen M.F."/>
            <person name="Cong E.H."/>
            <person name="Eikeseth-Otteraa H."/>
            <person name="Noel B."/>
            <person name="Anthouard V."/>
            <person name="Porcel B.M."/>
            <person name="Kachouri-Lafond R."/>
            <person name="Nishino A."/>
            <person name="Ugolini M."/>
            <person name="Chourrout P."/>
            <person name="Nishida H."/>
            <person name="Aasland R."/>
            <person name="Huzurbazar S."/>
            <person name="Westhof E."/>
            <person name="Delsuc F."/>
            <person name="Lehrach H."/>
            <person name="Reinhardt R."/>
            <person name="Weissenbach J."/>
            <person name="Roy S.W."/>
            <person name="Artiguenave F."/>
            <person name="Postlethwait J.H."/>
            <person name="Manak J.R."/>
            <person name="Thompson E.M."/>
            <person name="Jaillon O."/>
            <person name="Du Pasquier L."/>
            <person name="Boudinot P."/>
            <person name="Liberles D.A."/>
            <person name="Volff J.N."/>
            <person name="Philippe H."/>
            <person name="Lenhard B."/>
            <person name="Roest Crollius H."/>
            <person name="Wincker P."/>
            <person name="Chourrout D."/>
        </authorList>
    </citation>
    <scope>NUCLEOTIDE SEQUENCE [LARGE SCALE GENOMIC DNA]</scope>
</reference>
<dbReference type="InterPro" id="IPR029071">
    <property type="entry name" value="Ubiquitin-like_domsf"/>
</dbReference>
<dbReference type="EMBL" id="FN653045">
    <property type="protein sequence ID" value="CBY24373.1"/>
    <property type="molecule type" value="Genomic_DNA"/>
</dbReference>
<protein>
    <submittedName>
        <fullName evidence="1">Uncharacterized protein</fullName>
    </submittedName>
</protein>
<proteinExistence type="predicted"/>
<name>E4XFM7_OIKDI</name>
<dbReference type="SUPFAM" id="SSF54236">
    <property type="entry name" value="Ubiquitin-like"/>
    <property type="match status" value="1"/>
</dbReference>
<dbReference type="InParanoid" id="E4XFM7"/>
<dbReference type="AlphaFoldDB" id="E4XFM7"/>
<dbReference type="OrthoDB" id="442921at2759"/>
<keyword evidence="2" id="KW-1185">Reference proteome</keyword>
<dbReference type="CDD" id="cd01763">
    <property type="entry name" value="Ubl_SUMO_like"/>
    <property type="match status" value="1"/>
</dbReference>
<dbReference type="Proteomes" id="UP000001307">
    <property type="component" value="Unassembled WGS sequence"/>
</dbReference>
<gene>
    <name evidence="1" type="ORF">GSOID_T00010233001</name>
</gene>
<organism evidence="1">
    <name type="scientific">Oikopleura dioica</name>
    <name type="common">Tunicate</name>
    <dbReference type="NCBI Taxonomy" id="34765"/>
    <lineage>
        <taxon>Eukaryota</taxon>
        <taxon>Metazoa</taxon>
        <taxon>Chordata</taxon>
        <taxon>Tunicata</taxon>
        <taxon>Appendicularia</taxon>
        <taxon>Copelata</taxon>
        <taxon>Oikopleuridae</taxon>
        <taxon>Oikopleura</taxon>
    </lineage>
</organism>
<evidence type="ECO:0000313" key="1">
    <source>
        <dbReference type="EMBL" id="CBY24373.1"/>
    </source>
</evidence>
<dbReference type="Gene3D" id="3.10.20.90">
    <property type="entry name" value="Phosphatidylinositol 3-kinase Catalytic Subunit, Chain A, domain 1"/>
    <property type="match status" value="1"/>
</dbReference>
<evidence type="ECO:0000313" key="2">
    <source>
        <dbReference type="Proteomes" id="UP000001307"/>
    </source>
</evidence>
<sequence length="109" mass="12749">MSEIDVKIYEIPKIHVAVLGYDGELLIFKMKTDCRFIKLMSTYCEKKQIFEGIMFAYGYSPLLADEKPENRQMTDENKIYHVFAFLFNDKVLDPLHEVQDCQEDCHAGC</sequence>